<evidence type="ECO:0000313" key="2">
    <source>
        <dbReference type="EMBL" id="KOF81077.1"/>
    </source>
</evidence>
<evidence type="ECO:0008006" key="3">
    <source>
        <dbReference type="Google" id="ProtNLM"/>
    </source>
</evidence>
<accession>A0A0L8GVZ7</accession>
<reference evidence="2" key="1">
    <citation type="submission" date="2015-07" db="EMBL/GenBank/DDBJ databases">
        <title>MeaNS - Measles Nucleotide Surveillance Program.</title>
        <authorList>
            <person name="Tran T."/>
            <person name="Druce J."/>
        </authorList>
    </citation>
    <scope>NUCLEOTIDE SEQUENCE</scope>
    <source>
        <strain evidence="2">UCB-OBI-ISO-001</strain>
        <tissue evidence="2">Gonad</tissue>
    </source>
</reference>
<evidence type="ECO:0000256" key="1">
    <source>
        <dbReference type="SAM" id="Phobius"/>
    </source>
</evidence>
<keyword evidence="1" id="KW-0472">Membrane</keyword>
<protein>
    <recommendedName>
        <fullName evidence="3">Transmembrane protein</fullName>
    </recommendedName>
</protein>
<keyword evidence="1" id="KW-1133">Transmembrane helix</keyword>
<dbReference type="AlphaFoldDB" id="A0A0L8GVZ7"/>
<sequence length="87" mass="9427">MSLQTHQSLMKPQDASSVFRSRSISFSHTHIHINSPPSFPIVISLAVISLAVISLAVISLAVISLADFMNKNISTPTIKTSQGFTNF</sequence>
<keyword evidence="1" id="KW-0812">Transmembrane</keyword>
<organism evidence="2">
    <name type="scientific">Octopus bimaculoides</name>
    <name type="common">California two-spotted octopus</name>
    <dbReference type="NCBI Taxonomy" id="37653"/>
    <lineage>
        <taxon>Eukaryota</taxon>
        <taxon>Metazoa</taxon>
        <taxon>Spiralia</taxon>
        <taxon>Lophotrochozoa</taxon>
        <taxon>Mollusca</taxon>
        <taxon>Cephalopoda</taxon>
        <taxon>Coleoidea</taxon>
        <taxon>Octopodiformes</taxon>
        <taxon>Octopoda</taxon>
        <taxon>Incirrata</taxon>
        <taxon>Octopodidae</taxon>
        <taxon>Octopus</taxon>
    </lineage>
</organism>
<proteinExistence type="predicted"/>
<name>A0A0L8GVZ7_OCTBM</name>
<gene>
    <name evidence="2" type="ORF">OCBIM_22027021mg</name>
</gene>
<dbReference type="EMBL" id="KQ420163">
    <property type="protein sequence ID" value="KOF81077.1"/>
    <property type="molecule type" value="Genomic_DNA"/>
</dbReference>
<feature type="transmembrane region" description="Helical" evidence="1">
    <location>
        <begin position="41"/>
        <end position="66"/>
    </location>
</feature>